<dbReference type="Proteomes" id="UP000000458">
    <property type="component" value="Segment"/>
</dbReference>
<evidence type="ECO:0000313" key="2">
    <source>
        <dbReference type="Proteomes" id="UP000000458"/>
    </source>
</evidence>
<reference evidence="1 2" key="1">
    <citation type="journal article" date="2012" name="J. Virol.">
        <title>Genome Sequence of Cronobacter sakazakii Myovirus vB_CsaM_GAP31.</title>
        <authorList>
            <person name="Abbasifar R."/>
            <person name="Kropinski A.M."/>
            <person name="Sabour P.M."/>
            <person name="Ackermann H.W."/>
            <person name="Alanis Villa A."/>
            <person name="Abbasifar A."/>
            <person name="Griffiths M.W."/>
        </authorList>
    </citation>
    <scope>NUCLEOTIDE SEQUENCE [LARGE SCALE GENOMIC DNA]</scope>
</reference>
<dbReference type="RefSeq" id="YP_006986838.1">
    <property type="nucleotide sequence ID" value="NC_019400.1"/>
</dbReference>
<keyword evidence="2" id="KW-1185">Reference proteome</keyword>
<dbReference type="OrthoDB" id="29176at10239"/>
<gene>
    <name evidence="1" type="ORF">GAP31_005</name>
</gene>
<proteinExistence type="predicted"/>
<sequence length="75" mass="8315">MQQTTPKFKIGDVVRDKDTGKVAPVSALYWSEGDDYNKAEWAYSIDSMGWRFIGESDLVLDPVVIGGNDGTSRMV</sequence>
<dbReference type="KEGG" id="vg:13993616"/>
<organism evidence="1 2">
    <name type="scientific">Cronobacter phage vB_CsaM_GAP31</name>
    <dbReference type="NCBI Taxonomy" id="1141135"/>
    <lineage>
        <taxon>Viruses</taxon>
        <taxon>Duplodnaviria</taxon>
        <taxon>Heunggongvirae</taxon>
        <taxon>Uroviricota</taxon>
        <taxon>Caudoviricetes</taxon>
        <taxon>Vequintavirinae</taxon>
        <taxon>Seunavirus</taxon>
        <taxon>Seunavirus GAP31</taxon>
    </lineage>
</organism>
<evidence type="ECO:0000313" key="1">
    <source>
        <dbReference type="EMBL" id="AFC21183.1"/>
    </source>
</evidence>
<name>K4F5L9_9CAUD</name>
<protein>
    <submittedName>
        <fullName evidence="1">Uncharacterized protein</fullName>
    </submittedName>
</protein>
<dbReference type="GeneID" id="13993616"/>
<dbReference type="EMBL" id="JN882284">
    <property type="protein sequence ID" value="AFC21183.1"/>
    <property type="molecule type" value="Genomic_DNA"/>
</dbReference>
<accession>K4F5L9</accession>